<dbReference type="PANTHER" id="PTHR11895:SF76">
    <property type="entry name" value="INDOLEACETAMIDE HYDROLASE"/>
    <property type="match status" value="1"/>
</dbReference>
<organism evidence="2 3">
    <name type="scientific">Candidatus Segetimicrobium genomatis</name>
    <dbReference type="NCBI Taxonomy" id="2569760"/>
    <lineage>
        <taxon>Bacteria</taxon>
        <taxon>Bacillati</taxon>
        <taxon>Candidatus Sysuimicrobiota</taxon>
        <taxon>Candidatus Sysuimicrobiia</taxon>
        <taxon>Candidatus Sysuimicrobiales</taxon>
        <taxon>Candidatus Segetimicrobiaceae</taxon>
        <taxon>Candidatus Segetimicrobium</taxon>
    </lineage>
</organism>
<dbReference type="InterPro" id="IPR023631">
    <property type="entry name" value="Amidase_dom"/>
</dbReference>
<protein>
    <submittedName>
        <fullName evidence="2">Amidase</fullName>
    </submittedName>
</protein>
<dbReference type="InterPro" id="IPR036928">
    <property type="entry name" value="AS_sf"/>
</dbReference>
<dbReference type="AlphaFoldDB" id="A0A537JFA8"/>
<evidence type="ECO:0000259" key="1">
    <source>
        <dbReference type="Pfam" id="PF01425"/>
    </source>
</evidence>
<dbReference type="InterPro" id="IPR020556">
    <property type="entry name" value="Amidase_CS"/>
</dbReference>
<evidence type="ECO:0000313" key="3">
    <source>
        <dbReference type="Proteomes" id="UP000320048"/>
    </source>
</evidence>
<sequence length="473" mass="50667">MSQDLCYLPATELAEAIRNRKVSAVEVTDAVLTRIDRVNPVVNAFVTVAADQAREAARDADAAAMRRPRDDLGPLHGVPVSIKDLVLTKGIRTTFGSRAFADYIPTEDALIVQRLREAGAIILGKTNTPELGAGGNTKNALFGATRNPWRLSHTCGGSSGGAAVALATGMGPLAQGSDTGGSLRTPASFCGVIGFRTSPGVVPVYPTPLAWDTYSVAGPMARTVGDTALMLAAVAGPGDRAPISIPINPAEWPEAARTPNVRGWRVAWSADLGITPVEPEVARVAEEAARTFLDLGCALEEDHPDFTGVREVILPPRAARMASVHAGLLPTWRDQMFPPLVWNIEQGLTLTATEWGKAEMARTALWHRVRTFFERYDLLLTPTVAVLPFPIEWDYPPEIHGHRVESYIDWFLLTYAITVTGLPAISVPAGWTADGLPVGLQIVGRRRGEAAVLRAAAALEAARPWAARRPPLA</sequence>
<comment type="caution">
    <text evidence="2">The sequence shown here is derived from an EMBL/GenBank/DDBJ whole genome shotgun (WGS) entry which is preliminary data.</text>
</comment>
<gene>
    <name evidence="2" type="ORF">E6H04_05165</name>
</gene>
<evidence type="ECO:0000313" key="2">
    <source>
        <dbReference type="EMBL" id="TMI82219.1"/>
    </source>
</evidence>
<dbReference type="Proteomes" id="UP000320048">
    <property type="component" value="Unassembled WGS sequence"/>
</dbReference>
<proteinExistence type="predicted"/>
<name>A0A537JFA8_9BACT</name>
<dbReference type="PROSITE" id="PS00571">
    <property type="entry name" value="AMIDASES"/>
    <property type="match status" value="1"/>
</dbReference>
<dbReference type="GO" id="GO:0003824">
    <property type="term" value="F:catalytic activity"/>
    <property type="evidence" value="ECO:0007669"/>
    <property type="project" value="InterPro"/>
</dbReference>
<feature type="domain" description="Amidase" evidence="1">
    <location>
        <begin position="26"/>
        <end position="453"/>
    </location>
</feature>
<reference evidence="2 3" key="1">
    <citation type="journal article" date="2019" name="Nat. Microbiol.">
        <title>Mediterranean grassland soil C-N compound turnover is dependent on rainfall and depth, and is mediated by genomically divergent microorganisms.</title>
        <authorList>
            <person name="Diamond S."/>
            <person name="Andeer P.F."/>
            <person name="Li Z."/>
            <person name="Crits-Christoph A."/>
            <person name="Burstein D."/>
            <person name="Anantharaman K."/>
            <person name="Lane K.R."/>
            <person name="Thomas B.C."/>
            <person name="Pan C."/>
            <person name="Northen T.R."/>
            <person name="Banfield J.F."/>
        </authorList>
    </citation>
    <scope>NUCLEOTIDE SEQUENCE [LARGE SCALE GENOMIC DNA]</scope>
    <source>
        <strain evidence="2">NP_7</strain>
    </source>
</reference>
<dbReference type="Gene3D" id="3.90.1300.10">
    <property type="entry name" value="Amidase signature (AS) domain"/>
    <property type="match status" value="1"/>
</dbReference>
<dbReference type="PANTHER" id="PTHR11895">
    <property type="entry name" value="TRANSAMIDASE"/>
    <property type="match status" value="1"/>
</dbReference>
<dbReference type="SUPFAM" id="SSF75304">
    <property type="entry name" value="Amidase signature (AS) enzymes"/>
    <property type="match status" value="1"/>
</dbReference>
<dbReference type="InterPro" id="IPR000120">
    <property type="entry name" value="Amidase"/>
</dbReference>
<dbReference type="Pfam" id="PF01425">
    <property type="entry name" value="Amidase"/>
    <property type="match status" value="1"/>
</dbReference>
<accession>A0A537JFA8</accession>
<dbReference type="EMBL" id="VBAO01000137">
    <property type="protein sequence ID" value="TMI82219.1"/>
    <property type="molecule type" value="Genomic_DNA"/>
</dbReference>